<dbReference type="SUPFAM" id="SSF52172">
    <property type="entry name" value="CheY-like"/>
    <property type="match status" value="1"/>
</dbReference>
<dbReference type="EMBL" id="BQXS01002498">
    <property type="protein sequence ID" value="GKT32218.1"/>
    <property type="molecule type" value="Genomic_DNA"/>
</dbReference>
<proteinExistence type="predicted"/>
<reference evidence="5" key="1">
    <citation type="submission" date="2022-03" db="EMBL/GenBank/DDBJ databases">
        <title>Draft genome sequence of Aduncisulcus paluster, a free-living microaerophilic Fornicata.</title>
        <authorList>
            <person name="Yuyama I."/>
            <person name="Kume K."/>
            <person name="Tamura T."/>
            <person name="Inagaki Y."/>
            <person name="Hashimoto T."/>
        </authorList>
    </citation>
    <scope>NUCLEOTIDE SEQUENCE</scope>
    <source>
        <strain evidence="5">NY0171</strain>
    </source>
</reference>
<name>A0ABQ5KL62_9EUKA</name>
<dbReference type="SMART" id="SM00448">
    <property type="entry name" value="REC"/>
    <property type="match status" value="1"/>
</dbReference>
<evidence type="ECO:0000313" key="5">
    <source>
        <dbReference type="EMBL" id="GKT32218.1"/>
    </source>
</evidence>
<keyword evidence="6" id="KW-1185">Reference proteome</keyword>
<feature type="domain" description="Response regulatory" evidence="4">
    <location>
        <begin position="1"/>
        <end position="106"/>
    </location>
</feature>
<sequence>EHRDILEMILKSNEFQTDTAVSGQEALKKLGKSNYHLVLSDLKMPEMSGLELLDEIKKAYPEQDVIIVTGYGTVKNAVDAMKRGAFSYFIKGHDPDELLMDIEKIMRLSDLKFKSDALLDSNASEFMMESKNPKFQESLRIIKSAANSNANILLL</sequence>
<evidence type="ECO:0000313" key="6">
    <source>
        <dbReference type="Proteomes" id="UP001057375"/>
    </source>
</evidence>
<evidence type="ECO:0000259" key="4">
    <source>
        <dbReference type="PROSITE" id="PS50110"/>
    </source>
</evidence>
<gene>
    <name evidence="5" type="ORF">ADUPG1_002246</name>
</gene>
<organism evidence="5 6">
    <name type="scientific">Aduncisulcus paluster</name>
    <dbReference type="NCBI Taxonomy" id="2918883"/>
    <lineage>
        <taxon>Eukaryota</taxon>
        <taxon>Metamonada</taxon>
        <taxon>Carpediemonas-like organisms</taxon>
        <taxon>Aduncisulcus</taxon>
    </lineage>
</organism>
<dbReference type="InterPro" id="IPR001789">
    <property type="entry name" value="Sig_transdc_resp-reg_receiver"/>
</dbReference>
<comment type="caution">
    <text evidence="5">The sequence shown here is derived from an EMBL/GenBank/DDBJ whole genome shotgun (WGS) entry which is preliminary data.</text>
</comment>
<feature type="modified residue" description="4-aspartylphosphate" evidence="3">
    <location>
        <position position="41"/>
    </location>
</feature>
<dbReference type="PROSITE" id="PS50110">
    <property type="entry name" value="RESPONSE_REGULATORY"/>
    <property type="match status" value="1"/>
</dbReference>
<dbReference type="PANTHER" id="PTHR44591">
    <property type="entry name" value="STRESS RESPONSE REGULATOR PROTEIN 1"/>
    <property type="match status" value="1"/>
</dbReference>
<feature type="non-terminal residue" evidence="5">
    <location>
        <position position="155"/>
    </location>
</feature>
<evidence type="ECO:0000256" key="3">
    <source>
        <dbReference type="PROSITE-ProRule" id="PRU00169"/>
    </source>
</evidence>
<dbReference type="Proteomes" id="UP001057375">
    <property type="component" value="Unassembled WGS sequence"/>
</dbReference>
<dbReference type="InterPro" id="IPR050595">
    <property type="entry name" value="Bact_response_regulator"/>
</dbReference>
<accession>A0ABQ5KL62</accession>
<dbReference type="Pfam" id="PF00072">
    <property type="entry name" value="Response_reg"/>
    <property type="match status" value="1"/>
</dbReference>
<keyword evidence="1 3" id="KW-0597">Phosphoprotein</keyword>
<keyword evidence="2" id="KW-0902">Two-component regulatory system</keyword>
<evidence type="ECO:0000256" key="2">
    <source>
        <dbReference type="ARBA" id="ARBA00023012"/>
    </source>
</evidence>
<dbReference type="InterPro" id="IPR011006">
    <property type="entry name" value="CheY-like_superfamily"/>
</dbReference>
<dbReference type="Gene3D" id="3.40.50.2300">
    <property type="match status" value="1"/>
</dbReference>
<feature type="non-terminal residue" evidence="5">
    <location>
        <position position="1"/>
    </location>
</feature>
<dbReference type="PANTHER" id="PTHR44591:SF14">
    <property type="entry name" value="PROTEIN PILG"/>
    <property type="match status" value="1"/>
</dbReference>
<protein>
    <submittedName>
        <fullName evidence="5">Two component, sigma54 specific, transcriptional regulator, Fis family</fullName>
    </submittedName>
</protein>
<evidence type="ECO:0000256" key="1">
    <source>
        <dbReference type="ARBA" id="ARBA00022553"/>
    </source>
</evidence>